<keyword evidence="5 10" id="KW-0418">Kinase</keyword>
<dbReference type="AlphaFoldDB" id="A0AAN6QF59"/>
<comment type="caution">
    <text evidence="10">The sequence shown here is derived from an EMBL/GenBank/DDBJ whole genome shotgun (WGS) entry which is preliminary data.</text>
</comment>
<organism evidence="10 11">
    <name type="scientific">Canariomyces notabilis</name>
    <dbReference type="NCBI Taxonomy" id="2074819"/>
    <lineage>
        <taxon>Eukaryota</taxon>
        <taxon>Fungi</taxon>
        <taxon>Dikarya</taxon>
        <taxon>Ascomycota</taxon>
        <taxon>Pezizomycotina</taxon>
        <taxon>Sordariomycetes</taxon>
        <taxon>Sordariomycetidae</taxon>
        <taxon>Sordariales</taxon>
        <taxon>Chaetomiaceae</taxon>
        <taxon>Canariomyces</taxon>
    </lineage>
</organism>
<dbReference type="GO" id="GO:0000245">
    <property type="term" value="P:spliceosomal complex assembly"/>
    <property type="evidence" value="ECO:0007669"/>
    <property type="project" value="TreeGrafter"/>
</dbReference>
<keyword evidence="3" id="KW-0808">Transferase</keyword>
<evidence type="ECO:0000259" key="9">
    <source>
        <dbReference type="PROSITE" id="PS50011"/>
    </source>
</evidence>
<dbReference type="InterPro" id="IPR000719">
    <property type="entry name" value="Prot_kinase_dom"/>
</dbReference>
<keyword evidence="4" id="KW-0547">Nucleotide-binding</keyword>
<sequence length="435" mass="49579">MASIDEPQFEDEVYVQEADLEDFEGYSAGGYHPVVIGDAFCDGRYEVVHKLGFGGYSTIWLAKDKQAQRYVSLKFLVAEEFTKSTEAKILRQLCTPESSHLGRRFITRLLDDFSFEGPNGHHVCLVQEPAVCSIATSKESAADFMFPVETARSIAAQLIMGLSYLHSQGVCHGDLHIRNFLICGPNIDYLDPPELYKRYRLDKVPIRRVNGTVVGPHAPPYAVYPLHIPTPANKLTDPLVRISDFGTSFIVAEESNPKLHTPDPYLPPEAFFNEPVTLAADIWTLGVNLYEVLGERILFETFAGDRDDIIGEVVNTLGMLPKRWWDKWEARSDFFEEDGAWRKDGVKRICTPKFRRLHQRMWDMGRGETPETCQWDVEGGEMRALEELLRGMMVFEPSERLTAEQVLKSEYMVKWAMPAWERQCARQRDKVAVCS</sequence>
<dbReference type="EC" id="2.7.11.1" evidence="1"/>
<protein>
    <recommendedName>
        <fullName evidence="1">non-specific serine/threonine protein kinase</fullName>
        <ecNumber evidence="1">2.7.11.1</ecNumber>
    </recommendedName>
</protein>
<dbReference type="PANTHER" id="PTHR47634:SF9">
    <property type="entry name" value="PROTEIN KINASE DOMAIN-CONTAINING PROTEIN-RELATED"/>
    <property type="match status" value="1"/>
</dbReference>
<dbReference type="PANTHER" id="PTHR47634">
    <property type="entry name" value="PROTEIN KINASE DOMAIN-CONTAINING PROTEIN-RELATED"/>
    <property type="match status" value="1"/>
</dbReference>
<dbReference type="GO" id="GO:0005524">
    <property type="term" value="F:ATP binding"/>
    <property type="evidence" value="ECO:0007669"/>
    <property type="project" value="UniProtKB-KW"/>
</dbReference>
<dbReference type="GO" id="GO:0004674">
    <property type="term" value="F:protein serine/threonine kinase activity"/>
    <property type="evidence" value="ECO:0007669"/>
    <property type="project" value="UniProtKB-KW"/>
</dbReference>
<dbReference type="Gene3D" id="3.30.200.20">
    <property type="entry name" value="Phosphorylase Kinase, domain 1"/>
    <property type="match status" value="1"/>
</dbReference>
<evidence type="ECO:0000256" key="3">
    <source>
        <dbReference type="ARBA" id="ARBA00022679"/>
    </source>
</evidence>
<dbReference type="InterPro" id="IPR011009">
    <property type="entry name" value="Kinase-like_dom_sf"/>
</dbReference>
<comment type="catalytic activity">
    <reaction evidence="8">
        <text>L-seryl-[protein] + ATP = O-phospho-L-seryl-[protein] + ADP + H(+)</text>
        <dbReference type="Rhea" id="RHEA:17989"/>
        <dbReference type="Rhea" id="RHEA-COMP:9863"/>
        <dbReference type="Rhea" id="RHEA-COMP:11604"/>
        <dbReference type="ChEBI" id="CHEBI:15378"/>
        <dbReference type="ChEBI" id="CHEBI:29999"/>
        <dbReference type="ChEBI" id="CHEBI:30616"/>
        <dbReference type="ChEBI" id="CHEBI:83421"/>
        <dbReference type="ChEBI" id="CHEBI:456216"/>
        <dbReference type="EC" id="2.7.11.1"/>
    </reaction>
</comment>
<dbReference type="RefSeq" id="XP_064665214.1">
    <property type="nucleotide sequence ID" value="XM_064809873.1"/>
</dbReference>
<accession>A0AAN6QF59</accession>
<dbReference type="SUPFAM" id="SSF56112">
    <property type="entry name" value="Protein kinase-like (PK-like)"/>
    <property type="match status" value="1"/>
</dbReference>
<keyword evidence="2" id="KW-0723">Serine/threonine-protein kinase</keyword>
<evidence type="ECO:0000256" key="1">
    <source>
        <dbReference type="ARBA" id="ARBA00012513"/>
    </source>
</evidence>
<dbReference type="Gene3D" id="1.10.510.10">
    <property type="entry name" value="Transferase(Phosphotransferase) domain 1"/>
    <property type="match status" value="1"/>
</dbReference>
<dbReference type="SMART" id="SM00220">
    <property type="entry name" value="S_TKc"/>
    <property type="match status" value="1"/>
</dbReference>
<dbReference type="InterPro" id="IPR051334">
    <property type="entry name" value="SRPK"/>
</dbReference>
<dbReference type="GO" id="GO:0050684">
    <property type="term" value="P:regulation of mRNA processing"/>
    <property type="evidence" value="ECO:0007669"/>
    <property type="project" value="TreeGrafter"/>
</dbReference>
<reference evidence="10" key="2">
    <citation type="submission" date="2023-05" db="EMBL/GenBank/DDBJ databases">
        <authorList>
            <consortium name="Lawrence Berkeley National Laboratory"/>
            <person name="Steindorff A."/>
            <person name="Hensen N."/>
            <person name="Bonometti L."/>
            <person name="Westerberg I."/>
            <person name="Brannstrom I.O."/>
            <person name="Guillou S."/>
            <person name="Cros-Aarteil S."/>
            <person name="Calhoun S."/>
            <person name="Haridas S."/>
            <person name="Kuo A."/>
            <person name="Mondo S."/>
            <person name="Pangilinan J."/>
            <person name="Riley R."/>
            <person name="Labutti K."/>
            <person name="Andreopoulos B."/>
            <person name="Lipzen A."/>
            <person name="Chen C."/>
            <person name="Yanf M."/>
            <person name="Daum C."/>
            <person name="Ng V."/>
            <person name="Clum A."/>
            <person name="Ohm R."/>
            <person name="Martin F."/>
            <person name="Silar P."/>
            <person name="Natvig D."/>
            <person name="Lalanne C."/>
            <person name="Gautier V."/>
            <person name="Ament-Velasquez S.L."/>
            <person name="Kruys A."/>
            <person name="Hutchinson M.I."/>
            <person name="Powell A.J."/>
            <person name="Barry K."/>
            <person name="Miller A.N."/>
            <person name="Grigoriev I.V."/>
            <person name="Debuchy R."/>
            <person name="Gladieux P."/>
            <person name="Thoren M.H."/>
            <person name="Johannesson H."/>
        </authorList>
    </citation>
    <scope>NUCLEOTIDE SEQUENCE</scope>
    <source>
        <strain evidence="10">CBS 508.74</strain>
    </source>
</reference>
<evidence type="ECO:0000256" key="4">
    <source>
        <dbReference type="ARBA" id="ARBA00022741"/>
    </source>
</evidence>
<feature type="domain" description="Protein kinase" evidence="9">
    <location>
        <begin position="45"/>
        <end position="412"/>
    </location>
</feature>
<keyword evidence="11" id="KW-1185">Reference proteome</keyword>
<dbReference type="EMBL" id="MU853371">
    <property type="protein sequence ID" value="KAK4107644.1"/>
    <property type="molecule type" value="Genomic_DNA"/>
</dbReference>
<evidence type="ECO:0000313" key="10">
    <source>
        <dbReference type="EMBL" id="KAK4107644.1"/>
    </source>
</evidence>
<proteinExistence type="predicted"/>
<evidence type="ECO:0000256" key="5">
    <source>
        <dbReference type="ARBA" id="ARBA00022777"/>
    </source>
</evidence>
<keyword evidence="6" id="KW-0067">ATP-binding</keyword>
<evidence type="ECO:0000313" key="11">
    <source>
        <dbReference type="Proteomes" id="UP001302812"/>
    </source>
</evidence>
<gene>
    <name evidence="10" type="ORF">N656DRAFT_505127</name>
</gene>
<dbReference type="Proteomes" id="UP001302812">
    <property type="component" value="Unassembled WGS sequence"/>
</dbReference>
<evidence type="ECO:0000256" key="2">
    <source>
        <dbReference type="ARBA" id="ARBA00022527"/>
    </source>
</evidence>
<dbReference type="Pfam" id="PF00069">
    <property type="entry name" value="Pkinase"/>
    <property type="match status" value="2"/>
</dbReference>
<evidence type="ECO:0000256" key="6">
    <source>
        <dbReference type="ARBA" id="ARBA00022840"/>
    </source>
</evidence>
<dbReference type="PROSITE" id="PS50011">
    <property type="entry name" value="PROTEIN_KINASE_DOM"/>
    <property type="match status" value="1"/>
</dbReference>
<reference evidence="10" key="1">
    <citation type="journal article" date="2023" name="Mol. Phylogenet. Evol.">
        <title>Genome-scale phylogeny and comparative genomics of the fungal order Sordariales.</title>
        <authorList>
            <person name="Hensen N."/>
            <person name="Bonometti L."/>
            <person name="Westerberg I."/>
            <person name="Brannstrom I.O."/>
            <person name="Guillou S."/>
            <person name="Cros-Aarteil S."/>
            <person name="Calhoun S."/>
            <person name="Haridas S."/>
            <person name="Kuo A."/>
            <person name="Mondo S."/>
            <person name="Pangilinan J."/>
            <person name="Riley R."/>
            <person name="LaButti K."/>
            <person name="Andreopoulos B."/>
            <person name="Lipzen A."/>
            <person name="Chen C."/>
            <person name="Yan M."/>
            <person name="Daum C."/>
            <person name="Ng V."/>
            <person name="Clum A."/>
            <person name="Steindorff A."/>
            <person name="Ohm R.A."/>
            <person name="Martin F."/>
            <person name="Silar P."/>
            <person name="Natvig D.O."/>
            <person name="Lalanne C."/>
            <person name="Gautier V."/>
            <person name="Ament-Velasquez S.L."/>
            <person name="Kruys A."/>
            <person name="Hutchinson M.I."/>
            <person name="Powell A.J."/>
            <person name="Barry K."/>
            <person name="Miller A.N."/>
            <person name="Grigoriev I.V."/>
            <person name="Debuchy R."/>
            <person name="Gladieux P."/>
            <person name="Hiltunen Thoren M."/>
            <person name="Johannesson H."/>
        </authorList>
    </citation>
    <scope>NUCLEOTIDE SEQUENCE</scope>
    <source>
        <strain evidence="10">CBS 508.74</strain>
    </source>
</reference>
<comment type="catalytic activity">
    <reaction evidence="7">
        <text>L-threonyl-[protein] + ATP = O-phospho-L-threonyl-[protein] + ADP + H(+)</text>
        <dbReference type="Rhea" id="RHEA:46608"/>
        <dbReference type="Rhea" id="RHEA-COMP:11060"/>
        <dbReference type="Rhea" id="RHEA-COMP:11605"/>
        <dbReference type="ChEBI" id="CHEBI:15378"/>
        <dbReference type="ChEBI" id="CHEBI:30013"/>
        <dbReference type="ChEBI" id="CHEBI:30616"/>
        <dbReference type="ChEBI" id="CHEBI:61977"/>
        <dbReference type="ChEBI" id="CHEBI:456216"/>
        <dbReference type="EC" id="2.7.11.1"/>
    </reaction>
</comment>
<name>A0AAN6QF59_9PEZI</name>
<evidence type="ECO:0000256" key="7">
    <source>
        <dbReference type="ARBA" id="ARBA00047899"/>
    </source>
</evidence>
<dbReference type="GeneID" id="89933997"/>
<evidence type="ECO:0000256" key="8">
    <source>
        <dbReference type="ARBA" id="ARBA00048679"/>
    </source>
</evidence>